<protein>
    <submittedName>
        <fullName evidence="1">Uncharacterized protein</fullName>
    </submittedName>
</protein>
<evidence type="ECO:0000313" key="2">
    <source>
        <dbReference type="Proteomes" id="UP001283361"/>
    </source>
</evidence>
<dbReference type="AlphaFoldDB" id="A0AAE0YJN4"/>
<proteinExistence type="predicted"/>
<gene>
    <name evidence="1" type="ORF">RRG08_029881</name>
</gene>
<reference evidence="1" key="1">
    <citation type="journal article" date="2023" name="G3 (Bethesda)">
        <title>A reference genome for the long-term kleptoplast-retaining sea slug Elysia crispata morphotype clarki.</title>
        <authorList>
            <person name="Eastman K.E."/>
            <person name="Pendleton A.L."/>
            <person name="Shaikh M.A."/>
            <person name="Suttiyut T."/>
            <person name="Ogas R."/>
            <person name="Tomko P."/>
            <person name="Gavelis G."/>
            <person name="Widhalm J.R."/>
            <person name="Wisecaver J.H."/>
        </authorList>
    </citation>
    <scope>NUCLEOTIDE SEQUENCE</scope>
    <source>
        <strain evidence="1">ECLA1</strain>
    </source>
</reference>
<accession>A0AAE0YJN4</accession>
<name>A0AAE0YJN4_9GAST</name>
<dbReference type="PROSITE" id="PS51257">
    <property type="entry name" value="PROKAR_LIPOPROTEIN"/>
    <property type="match status" value="1"/>
</dbReference>
<comment type="caution">
    <text evidence="1">The sequence shown here is derived from an EMBL/GenBank/DDBJ whole genome shotgun (WGS) entry which is preliminary data.</text>
</comment>
<organism evidence="1 2">
    <name type="scientific">Elysia crispata</name>
    <name type="common">lettuce slug</name>
    <dbReference type="NCBI Taxonomy" id="231223"/>
    <lineage>
        <taxon>Eukaryota</taxon>
        <taxon>Metazoa</taxon>
        <taxon>Spiralia</taxon>
        <taxon>Lophotrochozoa</taxon>
        <taxon>Mollusca</taxon>
        <taxon>Gastropoda</taxon>
        <taxon>Heterobranchia</taxon>
        <taxon>Euthyneura</taxon>
        <taxon>Panpulmonata</taxon>
        <taxon>Sacoglossa</taxon>
        <taxon>Placobranchoidea</taxon>
        <taxon>Plakobranchidae</taxon>
        <taxon>Elysia</taxon>
    </lineage>
</organism>
<keyword evidence="2" id="KW-1185">Reference proteome</keyword>
<sequence length="232" mass="25579">MATSRTTCSSAPVLPPTAGLTLACEFLLLSGRTVYSLARGRAVEKRGPDAARAKSVTYRGTSASSRPVRYEDQVVFTRYDKDGQFANSASLLARAAPTFTNVVGAVHNRFKMTTFSPGWRTIEKKYELISSRVSSSKPSSVKTCPTTRVWRGLDGKQQLQTRMADEGESVCMTQMPKDITSSKQWCQRVHHIPELAEIEGHSEGSGDISCWEQSRQKRINRPIGCIGGENML</sequence>
<dbReference type="EMBL" id="JAWDGP010006058">
    <property type="protein sequence ID" value="KAK3748025.1"/>
    <property type="molecule type" value="Genomic_DNA"/>
</dbReference>
<evidence type="ECO:0000313" key="1">
    <source>
        <dbReference type="EMBL" id="KAK3748025.1"/>
    </source>
</evidence>
<dbReference type="Proteomes" id="UP001283361">
    <property type="component" value="Unassembled WGS sequence"/>
</dbReference>